<proteinExistence type="predicted"/>
<gene>
    <name evidence="2" type="ORF">RchiOBHm_Chr6g0277791</name>
</gene>
<protein>
    <submittedName>
        <fullName evidence="2">Uncharacterized protein</fullName>
    </submittedName>
</protein>
<name>A0A2P6PSM5_ROSCH</name>
<organism evidence="2 3">
    <name type="scientific">Rosa chinensis</name>
    <name type="common">China rose</name>
    <dbReference type="NCBI Taxonomy" id="74649"/>
    <lineage>
        <taxon>Eukaryota</taxon>
        <taxon>Viridiplantae</taxon>
        <taxon>Streptophyta</taxon>
        <taxon>Embryophyta</taxon>
        <taxon>Tracheophyta</taxon>
        <taxon>Spermatophyta</taxon>
        <taxon>Magnoliopsida</taxon>
        <taxon>eudicotyledons</taxon>
        <taxon>Gunneridae</taxon>
        <taxon>Pentapetalae</taxon>
        <taxon>rosids</taxon>
        <taxon>fabids</taxon>
        <taxon>Rosales</taxon>
        <taxon>Rosaceae</taxon>
        <taxon>Rosoideae</taxon>
        <taxon>Rosoideae incertae sedis</taxon>
        <taxon>Rosa</taxon>
    </lineage>
</organism>
<dbReference type="Gramene" id="PRQ24922">
    <property type="protein sequence ID" value="PRQ24922"/>
    <property type="gene ID" value="RchiOBHm_Chr6g0277791"/>
</dbReference>
<evidence type="ECO:0000313" key="3">
    <source>
        <dbReference type="Proteomes" id="UP000238479"/>
    </source>
</evidence>
<dbReference type="Proteomes" id="UP000238479">
    <property type="component" value="Chromosome 6"/>
</dbReference>
<dbReference type="AlphaFoldDB" id="A0A2P6PSM5"/>
<dbReference type="EMBL" id="PDCK01000044">
    <property type="protein sequence ID" value="PRQ24922.1"/>
    <property type="molecule type" value="Genomic_DNA"/>
</dbReference>
<keyword evidence="3" id="KW-1185">Reference proteome</keyword>
<feature type="region of interest" description="Disordered" evidence="1">
    <location>
        <begin position="86"/>
        <end position="113"/>
    </location>
</feature>
<accession>A0A2P6PSM5</accession>
<reference evidence="2 3" key="1">
    <citation type="journal article" date="2018" name="Nat. Genet.">
        <title>The Rosa genome provides new insights in the design of modern roses.</title>
        <authorList>
            <person name="Bendahmane M."/>
        </authorList>
    </citation>
    <scope>NUCLEOTIDE SEQUENCE [LARGE SCALE GENOMIC DNA]</scope>
    <source>
        <strain evidence="3">cv. Old Blush</strain>
    </source>
</reference>
<evidence type="ECO:0000256" key="1">
    <source>
        <dbReference type="SAM" id="MobiDB-lite"/>
    </source>
</evidence>
<sequence>MKFLKPFWRKLRTLALYCSFAIWVFFSGQIKGFSIVGRFLLLEVSPCEKRVGLRDLRDSRRGNGGADRHRKVFRESIQGIKPVTARFSRSARRRRSESRDIEEGTPHYIPSLR</sequence>
<comment type="caution">
    <text evidence="2">The sequence shown here is derived from an EMBL/GenBank/DDBJ whole genome shotgun (WGS) entry which is preliminary data.</text>
</comment>
<evidence type="ECO:0000313" key="2">
    <source>
        <dbReference type="EMBL" id="PRQ24922.1"/>
    </source>
</evidence>